<evidence type="ECO:0000256" key="3">
    <source>
        <dbReference type="ARBA" id="ARBA00006171"/>
    </source>
</evidence>
<name>A0ABZ0RMB8_9BACT</name>
<dbReference type="PANTHER" id="PTHR43434:SF1">
    <property type="entry name" value="PHOSPHOGLYCOLATE PHOSPHATASE"/>
    <property type="match status" value="1"/>
</dbReference>
<keyword evidence="5" id="KW-0378">Hydrolase</keyword>
<sequence>MQYILFDLDGTLIDHFTTIHKSVAYAQREIGLPESDYATVRATVGGSVPITLSKLCGEAHVAAAEPLFRKHFAEIIFDDVFSLPGAEWLLKSLKARGDKLAVFTNKYAGDTRAVLSHLGLDQWLDVIIGTGEPECPYRKPDPLFTAYALEQMDCASDEALMIGDSPYDLAAAEAGCLTCHLVATGSHSAEELSEYIISEHVHKDLYELAEKVFGLEPEVCTSK</sequence>
<dbReference type="SFLD" id="SFLDS00003">
    <property type="entry name" value="Haloacid_Dehalogenase"/>
    <property type="match status" value="1"/>
</dbReference>
<dbReference type="Proteomes" id="UP001324993">
    <property type="component" value="Chromosome"/>
</dbReference>
<dbReference type="PANTHER" id="PTHR43434">
    <property type="entry name" value="PHOSPHOGLYCOLATE PHOSPHATASE"/>
    <property type="match status" value="1"/>
</dbReference>
<dbReference type="GO" id="GO:0016787">
    <property type="term" value="F:hydrolase activity"/>
    <property type="evidence" value="ECO:0007669"/>
    <property type="project" value="UniProtKB-KW"/>
</dbReference>
<accession>A0ABZ0RMB8</accession>
<dbReference type="EMBL" id="CP138858">
    <property type="protein sequence ID" value="WPJ96384.1"/>
    <property type="molecule type" value="Genomic_DNA"/>
</dbReference>
<dbReference type="SFLD" id="SFLDG01129">
    <property type="entry name" value="C1.5:_HAD__Beta-PGM__Phosphata"/>
    <property type="match status" value="1"/>
</dbReference>
<dbReference type="InterPro" id="IPR050155">
    <property type="entry name" value="HAD-like_hydrolase_sf"/>
</dbReference>
<dbReference type="EC" id="3.1.3.18" evidence="4"/>
<dbReference type="InterPro" id="IPR023198">
    <property type="entry name" value="PGP-like_dom2"/>
</dbReference>
<evidence type="ECO:0000313" key="6">
    <source>
        <dbReference type="Proteomes" id="UP001324993"/>
    </source>
</evidence>
<reference evidence="5 6" key="1">
    <citation type="submission" date="2023-11" db="EMBL/GenBank/DDBJ databases">
        <title>Coraliomargarita sp. nov., isolated from marine algae.</title>
        <authorList>
            <person name="Lee J.K."/>
            <person name="Baek J.H."/>
            <person name="Kim J.M."/>
            <person name="Choi D.G."/>
            <person name="Jeon C.O."/>
        </authorList>
    </citation>
    <scope>NUCLEOTIDE SEQUENCE [LARGE SCALE GENOMIC DNA]</scope>
    <source>
        <strain evidence="5 6">J2-16</strain>
    </source>
</reference>
<comment type="similarity">
    <text evidence="3">Belongs to the HAD-like hydrolase superfamily. CbbY/CbbZ/Gph/YieH family.</text>
</comment>
<evidence type="ECO:0000256" key="4">
    <source>
        <dbReference type="ARBA" id="ARBA00013078"/>
    </source>
</evidence>
<dbReference type="RefSeq" id="WP_319833243.1">
    <property type="nucleotide sequence ID" value="NZ_CP138858.1"/>
</dbReference>
<dbReference type="InterPro" id="IPR036412">
    <property type="entry name" value="HAD-like_sf"/>
</dbReference>
<dbReference type="InterPro" id="IPR041492">
    <property type="entry name" value="HAD_2"/>
</dbReference>
<gene>
    <name evidence="5" type="ORF">SH580_01545</name>
</gene>
<proteinExistence type="inferred from homology"/>
<protein>
    <recommendedName>
        <fullName evidence="4">phosphoglycolate phosphatase</fullName>
        <ecNumber evidence="4">3.1.3.18</ecNumber>
    </recommendedName>
</protein>
<dbReference type="Gene3D" id="3.40.50.1000">
    <property type="entry name" value="HAD superfamily/HAD-like"/>
    <property type="match status" value="1"/>
</dbReference>
<dbReference type="InterPro" id="IPR023214">
    <property type="entry name" value="HAD_sf"/>
</dbReference>
<comment type="pathway">
    <text evidence="2">Organic acid metabolism; glycolate biosynthesis; glycolate from 2-phosphoglycolate: step 1/1.</text>
</comment>
<dbReference type="Gene3D" id="1.10.150.240">
    <property type="entry name" value="Putative phosphatase, domain 2"/>
    <property type="match status" value="1"/>
</dbReference>
<dbReference type="SUPFAM" id="SSF56784">
    <property type="entry name" value="HAD-like"/>
    <property type="match status" value="1"/>
</dbReference>
<comment type="catalytic activity">
    <reaction evidence="1">
        <text>2-phosphoglycolate + H2O = glycolate + phosphate</text>
        <dbReference type="Rhea" id="RHEA:14369"/>
        <dbReference type="ChEBI" id="CHEBI:15377"/>
        <dbReference type="ChEBI" id="CHEBI:29805"/>
        <dbReference type="ChEBI" id="CHEBI:43474"/>
        <dbReference type="ChEBI" id="CHEBI:58033"/>
        <dbReference type="EC" id="3.1.3.18"/>
    </reaction>
</comment>
<evidence type="ECO:0000313" key="5">
    <source>
        <dbReference type="EMBL" id="WPJ96384.1"/>
    </source>
</evidence>
<evidence type="ECO:0000256" key="1">
    <source>
        <dbReference type="ARBA" id="ARBA00000830"/>
    </source>
</evidence>
<dbReference type="Pfam" id="PF13419">
    <property type="entry name" value="HAD_2"/>
    <property type="match status" value="1"/>
</dbReference>
<organism evidence="5 6">
    <name type="scientific">Coraliomargarita algicola</name>
    <dbReference type="NCBI Taxonomy" id="3092156"/>
    <lineage>
        <taxon>Bacteria</taxon>
        <taxon>Pseudomonadati</taxon>
        <taxon>Verrucomicrobiota</taxon>
        <taxon>Opitutia</taxon>
        <taxon>Puniceicoccales</taxon>
        <taxon>Coraliomargaritaceae</taxon>
        <taxon>Coraliomargarita</taxon>
    </lineage>
</organism>
<evidence type="ECO:0000256" key="2">
    <source>
        <dbReference type="ARBA" id="ARBA00004818"/>
    </source>
</evidence>
<keyword evidence="6" id="KW-1185">Reference proteome</keyword>